<dbReference type="InterPro" id="IPR019192">
    <property type="entry name" value="Ribosomal_mL40"/>
</dbReference>
<protein>
    <recommendedName>
        <fullName evidence="7">Large ribosomal subunit protein mL40</fullName>
    </recommendedName>
    <alternativeName>
        <fullName evidence="8">39S ribosomal protein L40, mitochondrial</fullName>
    </alternativeName>
</protein>
<evidence type="ECO:0000256" key="2">
    <source>
        <dbReference type="ARBA" id="ARBA00009360"/>
    </source>
</evidence>
<dbReference type="GeneID" id="102920389"/>
<name>A0A6I9M8T8_PERMB</name>
<dbReference type="Gene3D" id="6.10.250.3440">
    <property type="match status" value="1"/>
</dbReference>
<dbReference type="AlphaFoldDB" id="A0A6I9M8T8"/>
<gene>
    <name evidence="11" type="primary">Mrpl40</name>
</gene>
<dbReference type="GO" id="GO:0005762">
    <property type="term" value="C:mitochondrial large ribosomal subunit"/>
    <property type="evidence" value="ECO:0007669"/>
    <property type="project" value="Ensembl"/>
</dbReference>
<evidence type="ECO:0000256" key="8">
    <source>
        <dbReference type="ARBA" id="ARBA00083752"/>
    </source>
</evidence>
<sequence length="206" mass="24233">MATAVMLSAARALRSRSWIPGICHTQARHTHQRASLLSFWDLIPMRAEPLRKKKKVDPKKDQAAKDRLKKRIRKLEKATQELIPIEDFITPVRFLDKSRQRLQEEHSSEESEQRALLLKRWALYKQQEHEAEREAIRAMLEAQQEALQELKLESPELYAEAIKRDPSLFPFEKEGPHHTPPVSDYQAPEGRYNDITKVYTQIEFKR</sequence>
<evidence type="ECO:0000256" key="3">
    <source>
        <dbReference type="ARBA" id="ARBA00022946"/>
    </source>
</evidence>
<dbReference type="Pfam" id="PF09812">
    <property type="entry name" value="MRP-L28"/>
    <property type="match status" value="1"/>
</dbReference>
<reference evidence="11" key="2">
    <citation type="submission" date="2025-08" db="UniProtKB">
        <authorList>
            <consortium name="Ensembl"/>
        </authorList>
    </citation>
    <scope>IDENTIFICATION</scope>
</reference>
<dbReference type="RefSeq" id="XP_006994514.1">
    <property type="nucleotide sequence ID" value="XM_006994452.4"/>
</dbReference>
<evidence type="ECO:0000256" key="6">
    <source>
        <dbReference type="ARBA" id="ARBA00023274"/>
    </source>
</evidence>
<accession>A0A6I9M8T8</accession>
<reference evidence="11 12" key="1">
    <citation type="submission" date="2018-10" db="EMBL/GenBank/DDBJ databases">
        <title>Improved assembly of the deer mouse Peromyscus maniculatus genome.</title>
        <authorList>
            <person name="Lassance J.-M."/>
            <person name="Hoekstra H.E."/>
        </authorList>
    </citation>
    <scope>NUCLEOTIDE SEQUENCE [LARGE SCALE GENOMIC DNA]</scope>
</reference>
<dbReference type="Ensembl" id="ENSPEMT00000024077.2">
    <property type="protein sequence ID" value="ENSPEMP00000019735.1"/>
    <property type="gene ID" value="ENSPEMG00000017933.2"/>
</dbReference>
<reference evidence="11" key="3">
    <citation type="submission" date="2025-09" db="UniProtKB">
        <authorList>
            <consortium name="Ensembl"/>
        </authorList>
    </citation>
    <scope>IDENTIFICATION</scope>
</reference>
<evidence type="ECO:0000256" key="4">
    <source>
        <dbReference type="ARBA" id="ARBA00022980"/>
    </source>
</evidence>
<comment type="similarity">
    <text evidence="2">Belongs to the mitochondrion-specific ribosomal protein mL40 family.</text>
</comment>
<comment type="subcellular location">
    <subcellularLocation>
        <location evidence="1">Mitochondrion</location>
    </subcellularLocation>
</comment>
<feature type="coiled-coil region" evidence="9">
    <location>
        <begin position="92"/>
        <end position="160"/>
    </location>
</feature>
<evidence type="ECO:0000313" key="12">
    <source>
        <dbReference type="Proteomes" id="UP000694547"/>
    </source>
</evidence>
<evidence type="ECO:0000256" key="1">
    <source>
        <dbReference type="ARBA" id="ARBA00004173"/>
    </source>
</evidence>
<keyword evidence="3" id="KW-0809">Transit peptide</keyword>
<organism evidence="11 12">
    <name type="scientific">Peromyscus maniculatus bairdii</name>
    <name type="common">Prairie deer mouse</name>
    <dbReference type="NCBI Taxonomy" id="230844"/>
    <lineage>
        <taxon>Eukaryota</taxon>
        <taxon>Metazoa</taxon>
        <taxon>Chordata</taxon>
        <taxon>Craniata</taxon>
        <taxon>Vertebrata</taxon>
        <taxon>Euteleostomi</taxon>
        <taxon>Mammalia</taxon>
        <taxon>Eutheria</taxon>
        <taxon>Euarchontoglires</taxon>
        <taxon>Glires</taxon>
        <taxon>Rodentia</taxon>
        <taxon>Myomorpha</taxon>
        <taxon>Muroidea</taxon>
        <taxon>Cricetidae</taxon>
        <taxon>Neotominae</taxon>
        <taxon>Peromyscus</taxon>
    </lineage>
</organism>
<evidence type="ECO:0000313" key="11">
    <source>
        <dbReference type="Ensembl" id="ENSPEMP00000019735.1"/>
    </source>
</evidence>
<dbReference type="InterPro" id="IPR039145">
    <property type="entry name" value="Ribosomal_mL40_metazoa/plant"/>
</dbReference>
<feature type="compositionally biased region" description="Basic and acidic residues" evidence="10">
    <location>
        <begin position="168"/>
        <end position="177"/>
    </location>
</feature>
<dbReference type="FunFam" id="6.10.250.3440:FF:000001">
    <property type="entry name" value="Mitochondrial ribosomal protein L40"/>
    <property type="match status" value="1"/>
</dbReference>
<proteinExistence type="inferred from homology"/>
<dbReference type="PANTHER" id="PTHR13359:SF2">
    <property type="entry name" value="LARGE RIBOSOMAL SUBUNIT PROTEIN ML40"/>
    <property type="match status" value="1"/>
</dbReference>
<evidence type="ECO:0000256" key="5">
    <source>
        <dbReference type="ARBA" id="ARBA00023128"/>
    </source>
</evidence>
<dbReference type="CTD" id="64976"/>
<keyword evidence="6" id="KW-0687">Ribonucleoprotein</keyword>
<dbReference type="OrthoDB" id="5977625at2759"/>
<feature type="region of interest" description="Disordered" evidence="10">
    <location>
        <begin position="168"/>
        <end position="190"/>
    </location>
</feature>
<keyword evidence="5" id="KW-0496">Mitochondrion</keyword>
<keyword evidence="4" id="KW-0689">Ribosomal protein</keyword>
<keyword evidence="9" id="KW-0175">Coiled coil</keyword>
<dbReference type="GeneTree" id="ENSGT00390000010239"/>
<keyword evidence="12" id="KW-1185">Reference proteome</keyword>
<evidence type="ECO:0000256" key="7">
    <source>
        <dbReference type="ARBA" id="ARBA00035192"/>
    </source>
</evidence>
<evidence type="ECO:0000256" key="9">
    <source>
        <dbReference type="SAM" id="Coils"/>
    </source>
</evidence>
<evidence type="ECO:0000256" key="10">
    <source>
        <dbReference type="SAM" id="MobiDB-lite"/>
    </source>
</evidence>
<dbReference type="Proteomes" id="UP000694547">
    <property type="component" value="Chromosome 12"/>
</dbReference>
<dbReference type="PANTHER" id="PTHR13359">
    <property type="entry name" value="39S RIBOSOMAL PROTEIN L40, MITOCHONDRIAL"/>
    <property type="match status" value="1"/>
</dbReference>
<dbReference type="GO" id="GO:0005730">
    <property type="term" value="C:nucleolus"/>
    <property type="evidence" value="ECO:0007669"/>
    <property type="project" value="Ensembl"/>
</dbReference>